<name>A0A433SHP0_9BURK</name>
<feature type="region of interest" description="Disordered" evidence="1">
    <location>
        <begin position="1"/>
        <end position="21"/>
    </location>
</feature>
<organism evidence="2 3">
    <name type="scientific">Saezia sanguinis</name>
    <dbReference type="NCBI Taxonomy" id="1965230"/>
    <lineage>
        <taxon>Bacteria</taxon>
        <taxon>Pseudomonadati</taxon>
        <taxon>Pseudomonadota</taxon>
        <taxon>Betaproteobacteria</taxon>
        <taxon>Burkholderiales</taxon>
        <taxon>Saeziaceae</taxon>
        <taxon>Saezia</taxon>
    </lineage>
</organism>
<evidence type="ECO:0000313" key="3">
    <source>
        <dbReference type="Proteomes" id="UP000286947"/>
    </source>
</evidence>
<accession>A0A433SHP0</accession>
<keyword evidence="3" id="KW-1185">Reference proteome</keyword>
<dbReference type="RefSeq" id="WP_126978265.1">
    <property type="nucleotide sequence ID" value="NZ_PQSP01000001.1"/>
</dbReference>
<dbReference type="OrthoDB" id="8667003at2"/>
<comment type="caution">
    <text evidence="2">The sequence shown here is derived from an EMBL/GenBank/DDBJ whole genome shotgun (WGS) entry which is preliminary data.</text>
</comment>
<protein>
    <submittedName>
        <fullName evidence="2">Uncharacterized protein</fullName>
    </submittedName>
</protein>
<reference evidence="2 3" key="1">
    <citation type="submission" date="2018-01" db="EMBL/GenBank/DDBJ databases">
        <title>Saezia sanguinis gen. nov., sp. nov., in the order Burkholderiales isolated from human blood.</title>
        <authorList>
            <person name="Medina-Pascual M.J."/>
            <person name="Valdezate S."/>
            <person name="Monzon S."/>
            <person name="Cuesta I."/>
            <person name="Carrasco G."/>
            <person name="Villalon P."/>
            <person name="Saez-Nieto J.A."/>
        </authorList>
    </citation>
    <scope>NUCLEOTIDE SEQUENCE [LARGE SCALE GENOMIC DNA]</scope>
    <source>
        <strain evidence="2 3">CNM695-12</strain>
    </source>
</reference>
<dbReference type="Proteomes" id="UP000286947">
    <property type="component" value="Unassembled WGS sequence"/>
</dbReference>
<gene>
    <name evidence="2" type="ORF">CUZ56_00749</name>
</gene>
<evidence type="ECO:0000256" key="1">
    <source>
        <dbReference type="SAM" id="MobiDB-lite"/>
    </source>
</evidence>
<dbReference type="AlphaFoldDB" id="A0A433SHP0"/>
<evidence type="ECO:0000313" key="2">
    <source>
        <dbReference type="EMBL" id="RUS68261.1"/>
    </source>
</evidence>
<proteinExistence type="predicted"/>
<sequence>MVFQQVNVGATADDGTGDPLRPAFQKLNANTTETQAQLAAKADAQDIGERLDSQQEQIDSKASQASVTELTQRVQDNTTAIGNVKNATTPAALSGSGLKASTDGTKIDVNHGDGLTVDSNGALVVDPDLIESIEGKADQEALQAVAETIGENTSRIQSLEDSAVDAVDLAGPGLKAQDGKLTPNIGSGLEISTSNQLQLAADFVETVNGKADEETVLAVAEVVGNMQTSKVDVSAKATSADIQNGAADKWVDAAGLVQYMSDRFAIIYPNGGNAASPANVTINNRYTIPTPFPGHEIDFRIQLQFGGEWSCVASYNYYNSGGIGIVADVVNDVLRVQTGSYALFGSPAGTLNVFVGASQTTTAPCRIKVWRVD</sequence>
<dbReference type="EMBL" id="PQSP01000001">
    <property type="protein sequence ID" value="RUS68261.1"/>
    <property type="molecule type" value="Genomic_DNA"/>
</dbReference>